<dbReference type="SUPFAM" id="SSF50978">
    <property type="entry name" value="WD40 repeat-like"/>
    <property type="match status" value="2"/>
</dbReference>
<dbReference type="InterPro" id="IPR015943">
    <property type="entry name" value="WD40/YVTN_repeat-like_dom_sf"/>
</dbReference>
<evidence type="ECO:0000256" key="8">
    <source>
        <dbReference type="PROSITE-ProRule" id="PRU00221"/>
    </source>
</evidence>
<evidence type="ECO:0000256" key="4">
    <source>
        <dbReference type="ARBA" id="ARBA00022737"/>
    </source>
</evidence>
<reference evidence="11" key="1">
    <citation type="submission" date="2022-01" db="EMBL/GenBank/DDBJ databases">
        <authorList>
            <person name="King R."/>
        </authorList>
    </citation>
    <scope>NUCLEOTIDE SEQUENCE</scope>
</reference>
<feature type="compositionally biased region" description="Basic and acidic residues" evidence="10">
    <location>
        <begin position="99"/>
        <end position="112"/>
    </location>
</feature>
<feature type="region of interest" description="Disordered" evidence="10">
    <location>
        <begin position="1566"/>
        <end position="1595"/>
    </location>
</feature>
<evidence type="ECO:0000256" key="1">
    <source>
        <dbReference type="ARBA" id="ARBA00004430"/>
    </source>
</evidence>
<feature type="coiled-coil region" evidence="9">
    <location>
        <begin position="1010"/>
        <end position="1037"/>
    </location>
</feature>
<feature type="compositionally biased region" description="Acidic residues" evidence="10">
    <location>
        <begin position="191"/>
        <end position="211"/>
    </location>
</feature>
<name>A0A9P0GJ21_9CUCU</name>
<comment type="subcellular location">
    <subcellularLocation>
        <location evidence="1">Cytoplasm</location>
        <location evidence="1">Cytoskeleton</location>
        <location evidence="1">Cilium axoneme</location>
    </subcellularLocation>
</comment>
<feature type="compositionally biased region" description="Acidic residues" evidence="10">
    <location>
        <begin position="113"/>
        <end position="168"/>
    </location>
</feature>
<dbReference type="OrthoDB" id="1935234at2759"/>
<dbReference type="PROSITE" id="PS50082">
    <property type="entry name" value="WD_REPEATS_2"/>
    <property type="match status" value="1"/>
</dbReference>
<dbReference type="GO" id="GO:0003341">
    <property type="term" value="P:cilium movement"/>
    <property type="evidence" value="ECO:0007669"/>
    <property type="project" value="UniProtKB-ARBA"/>
</dbReference>
<evidence type="ECO:0000256" key="10">
    <source>
        <dbReference type="SAM" id="MobiDB-lite"/>
    </source>
</evidence>
<keyword evidence="2" id="KW-0963">Cytoplasm</keyword>
<feature type="repeat" description="WD" evidence="8">
    <location>
        <begin position="665"/>
        <end position="700"/>
    </location>
</feature>
<dbReference type="SMART" id="SM00320">
    <property type="entry name" value="WD40"/>
    <property type="match status" value="5"/>
</dbReference>
<dbReference type="PANTHER" id="PTHR14885">
    <property type="entry name" value="CILIA- AND FLAGELLA-ASSOCIATED PROTEIN 43-RELATED"/>
    <property type="match status" value="1"/>
</dbReference>
<feature type="compositionally biased region" description="Acidic residues" evidence="10">
    <location>
        <begin position="1584"/>
        <end position="1593"/>
    </location>
</feature>
<feature type="coiled-coil region" evidence="9">
    <location>
        <begin position="1624"/>
        <end position="1683"/>
    </location>
</feature>
<dbReference type="Proteomes" id="UP001153636">
    <property type="component" value="Chromosome 5"/>
</dbReference>
<evidence type="ECO:0000256" key="3">
    <source>
        <dbReference type="ARBA" id="ARBA00022574"/>
    </source>
</evidence>
<feature type="compositionally biased region" description="Basic and acidic residues" evidence="10">
    <location>
        <begin position="169"/>
        <end position="186"/>
    </location>
</feature>
<evidence type="ECO:0000256" key="5">
    <source>
        <dbReference type="ARBA" id="ARBA00023054"/>
    </source>
</evidence>
<evidence type="ECO:0000313" key="11">
    <source>
        <dbReference type="EMBL" id="CAH1111067.1"/>
    </source>
</evidence>
<evidence type="ECO:0000256" key="9">
    <source>
        <dbReference type="SAM" id="Coils"/>
    </source>
</evidence>
<organism evidence="11 12">
    <name type="scientific">Psylliodes chrysocephalus</name>
    <dbReference type="NCBI Taxonomy" id="3402493"/>
    <lineage>
        <taxon>Eukaryota</taxon>
        <taxon>Metazoa</taxon>
        <taxon>Ecdysozoa</taxon>
        <taxon>Arthropoda</taxon>
        <taxon>Hexapoda</taxon>
        <taxon>Insecta</taxon>
        <taxon>Pterygota</taxon>
        <taxon>Neoptera</taxon>
        <taxon>Endopterygota</taxon>
        <taxon>Coleoptera</taxon>
        <taxon>Polyphaga</taxon>
        <taxon>Cucujiformia</taxon>
        <taxon>Chrysomeloidea</taxon>
        <taxon>Chrysomelidae</taxon>
        <taxon>Galerucinae</taxon>
        <taxon>Alticini</taxon>
        <taxon>Psylliodes</taxon>
    </lineage>
</organism>
<dbReference type="GO" id="GO:0005930">
    <property type="term" value="C:axoneme"/>
    <property type="evidence" value="ECO:0007669"/>
    <property type="project" value="UniProtKB-SubCell"/>
</dbReference>
<dbReference type="InterPro" id="IPR001680">
    <property type="entry name" value="WD40_rpt"/>
</dbReference>
<feature type="coiled-coil region" evidence="9">
    <location>
        <begin position="1878"/>
        <end position="1980"/>
    </location>
</feature>
<keyword evidence="6" id="KW-0206">Cytoskeleton</keyword>
<proteinExistence type="predicted"/>
<feature type="region of interest" description="Disordered" evidence="10">
    <location>
        <begin position="1"/>
        <end position="219"/>
    </location>
</feature>
<dbReference type="EMBL" id="OV651817">
    <property type="protein sequence ID" value="CAH1111067.1"/>
    <property type="molecule type" value="Genomic_DNA"/>
</dbReference>
<accession>A0A9P0GJ21</accession>
<keyword evidence="7" id="KW-0966">Cell projection</keyword>
<evidence type="ECO:0000256" key="2">
    <source>
        <dbReference type="ARBA" id="ARBA00022490"/>
    </source>
</evidence>
<dbReference type="PANTHER" id="PTHR14885:SF3">
    <property type="entry name" value="CILIA- AND FLAGELLA-ASSOCIATED PROTEIN 44"/>
    <property type="match status" value="1"/>
</dbReference>
<keyword evidence="5 9" id="KW-0175">Coiled coil</keyword>
<dbReference type="Gene3D" id="2.130.10.10">
    <property type="entry name" value="YVTN repeat-like/Quinoprotein amine dehydrogenase"/>
    <property type="match status" value="2"/>
</dbReference>
<dbReference type="InterPro" id="IPR036322">
    <property type="entry name" value="WD40_repeat_dom_sf"/>
</dbReference>
<evidence type="ECO:0008006" key="13">
    <source>
        <dbReference type="Google" id="ProtNLM"/>
    </source>
</evidence>
<protein>
    <recommendedName>
        <fullName evidence="13">Cilia- and flagella-associated protein 44</fullName>
    </recommendedName>
</protein>
<feature type="compositionally biased region" description="Basic and acidic residues" evidence="10">
    <location>
        <begin position="21"/>
        <end position="45"/>
    </location>
</feature>
<evidence type="ECO:0000313" key="12">
    <source>
        <dbReference type="Proteomes" id="UP001153636"/>
    </source>
</evidence>
<gene>
    <name evidence="11" type="ORF">PSYICH_LOCUS10897</name>
</gene>
<dbReference type="PROSITE" id="PS50294">
    <property type="entry name" value="WD_REPEATS_REGION"/>
    <property type="match status" value="1"/>
</dbReference>
<keyword evidence="4" id="KW-0677">Repeat</keyword>
<keyword evidence="12" id="KW-1185">Reference proteome</keyword>
<evidence type="ECO:0000256" key="6">
    <source>
        <dbReference type="ARBA" id="ARBA00023212"/>
    </source>
</evidence>
<evidence type="ECO:0000256" key="7">
    <source>
        <dbReference type="ARBA" id="ARBA00023273"/>
    </source>
</evidence>
<keyword evidence="3 8" id="KW-0853">WD repeat</keyword>
<dbReference type="Pfam" id="PF00400">
    <property type="entry name" value="WD40"/>
    <property type="match status" value="2"/>
</dbReference>
<feature type="compositionally biased region" description="Basic and acidic residues" evidence="10">
    <location>
        <begin position="56"/>
        <end position="76"/>
    </location>
</feature>
<sequence>MSDTDENIENLPLEGGDQSEPTEKEKIIEEKEHDSGGEEQVKKEVTAAPASTVEEATVKGDIEVEPGEKEQVKGQEEVIEVTEGVVDKVEEIAIEDVETDKREDDAEEAVEREGEEGEEGEEEKKDEEEGEESSEEEEGEEGIEGDDEGGEGEGSSEEEEEEEEIVEVVEDKEKGEKGKLAKDEKPPLSSSEEDVEEISEEDLEPEPEQWDPDQLLSGPSLSVDSTMPIDIMDFYHCFGFNCRKRFNLEVLDDDTIVFASGNYLNFFSLSTREIKFRRSALGGGIGHIKKNPNPIHNHFSVAECGKKPFIILYKWPGLAVECVLKGGAKRLYSNLDYSPDGEFLVSQSGEPDYMLTVWAWKQHTILLRNKSYINDVYKVMFSPYLAGQITTCGVAHIKFWKMAHTFTGLKLQGELGRFGKTEYSDILGVLPMPDEKVISGCDWGNILIWDGGLIVLEVLRTGRRKCHDAPIVQLFFEEEELWTISLDGHVKIWWYEKIDSADPPDDDPVILLDPSYDFYTPGMSLVSVVKRREDESLFIAQDGNGGIWQIDLNTLDTPTKSIQYYKCHAGKLRDIAPCSFGPYLASFGKDGQIFVYNYLTKKFLYNYQFPSPGRKMIWPSTTIIPSGDIIIAGFMDSQLRVCTLKIPSKPGESENNICLTTTQVIKTHSKPVTAIEINKTGQIVVSGSEDATIFIYKVNNKVLHEFLIPIGFLDVPDMVTYMTWNPKEETTILVGCIHGQMMEAVLPTEPHEDTSVTLRLKKPKCTFLDFMSYKSQIRRNIHLGKVSRHKERRRQKKMLDLIKMQAENPGVDIDEDVFFADSEEEEVLDPLYIPPKQKIFWLQYTDEGTIWVSMSGFDAGYIYEYRMGQKTPEPLKFRMIANADDTEIFSFVYDSQRKYLIFAMQNGSIRVNRVKEDWRDLSDYWTFTMHDNQYGYVPKMCFSYDEKYFFSCGNDGNIFVSKFNHEWYAAPPVVPPTVREDIPVKVVDIDGDIKSSLEEIKYRAEQDRIAKSANAYKAKVREKIKDLRDRYLKVLNRNSKLLPSQIIPREELEPDQRVMDFVNDMFANKIEVIKKKMDYDLQKSEVQMKKLLKYFTDPADKHPLTIKGINNPNLFLISVRQRKMSHRFYDMMEICIEKVEEERIKGRPIERAREPPKAAPVKVAKPVTLEYFLLSLSPDQREKQLGPKLTRMLLKYRARRDKWEKRQEEWEEFTSKKPDPDKNHPEDEKFLAEAIQNIGDYKLKEADDYKAPPEVRDTTVKKYKQVLDTRLKQYNLRHGYMEKVYEIRDLKYQVIGRLTGYKKLLDDIHNELPEKLHQYGPNVPDIDMDEFPEEKLKPVIVLPKTELEELEDEDQVPFVPAPTKEEMLQQVLPQRDELEFPKVNKEVFISSYSPDEIAYALEADFKELLNNYSEDKDTPFEDEMRTRRLTKKLFIQRVTISKMEEEIADFNAALEDAKDERIPAQVKGLFVDIYILTLNQELNILKRMEEGEETLSAKCDKSLRLVHSLEDDIDIEKNKKIEIENTFETNFLEETKIQEKFRHAAENNKFYDFLKRVFRKKYRAPKVTTDSDSESESSSSSSDESVEDDEEGSVDSKDVGIIKQDLNVCPKGCEVAIFNLTVDLRSERHEIEQSNRELARQLEISNKNIDLASRKLQMLMTHLQNSLHDLEVYQKERQDLLNQIKCTVILNLDQIQDYNPETDEISDFLVFSKTTLSELYKRVGILEYENLQQKTKYETYLKHLLRMKRDLAYMRQKIKRFLQQIQLMMYEKFGKAVEVKELEQALKKKTFNKTYINELEEVVLKKLVYEIRVKNTNITEAYGVQILDIKERIRHAQDTLIKCVRENTNRLELLQVMNKEKKELVKVISSQPKRRENLEKVLQTTAEYNKDVKKLEAILENQNRTMFELRAEIKRLKTKGLPVKDDYEEVKTREREAKKMKQMQEKILDIESEREWPEEIENYLKQHESITEEEEFEEDKSPKFGLLHETESSETFLAESEDIIAAMLDELIGGMKLKSQAEIDRGQIIRNILNNIMNCVSMQDLMKEIIANIPFELSSKQRSLVQTSAEKLHAIQEPDMSEDNIIKYARELLEETIEDVFLVKDNPYEILTKLLEELVRSVPKEFLLHEDSVGSIVEKITVYVEIHEVVIEVWVDKVDSVDSPFKEEMIELLNIILEKVFGTGTDYLYVINRNKDE</sequence>